<dbReference type="PANTHER" id="PTHR11895">
    <property type="entry name" value="TRANSAMIDASE"/>
    <property type="match status" value="1"/>
</dbReference>
<dbReference type="PANTHER" id="PTHR11895:SF7">
    <property type="entry name" value="GLUTAMYL-TRNA(GLN) AMIDOTRANSFERASE SUBUNIT A, MITOCHONDRIAL"/>
    <property type="match status" value="1"/>
</dbReference>
<evidence type="ECO:0000256" key="1">
    <source>
        <dbReference type="ARBA" id="ARBA00009199"/>
    </source>
</evidence>
<protein>
    <recommendedName>
        <fullName evidence="2">Amidase domain-containing protein</fullName>
    </recommendedName>
</protein>
<organism evidence="3 4">
    <name type="scientific">Bacillus infantis</name>
    <dbReference type="NCBI Taxonomy" id="324767"/>
    <lineage>
        <taxon>Bacteria</taxon>
        <taxon>Bacillati</taxon>
        <taxon>Bacillota</taxon>
        <taxon>Bacilli</taxon>
        <taxon>Bacillales</taxon>
        <taxon>Bacillaceae</taxon>
        <taxon>Bacillus</taxon>
    </lineage>
</organism>
<dbReference type="InterPro" id="IPR023631">
    <property type="entry name" value="Amidase_dom"/>
</dbReference>
<dbReference type="InterPro" id="IPR000120">
    <property type="entry name" value="Amidase"/>
</dbReference>
<accession>A0A5D4SMH0</accession>
<feature type="domain" description="Amidase" evidence="2">
    <location>
        <begin position="25"/>
        <end position="116"/>
    </location>
</feature>
<dbReference type="Gene3D" id="3.90.1300.10">
    <property type="entry name" value="Amidase signature (AS) domain"/>
    <property type="match status" value="1"/>
</dbReference>
<comment type="caution">
    <text evidence="3">The sequence shown here is derived from an EMBL/GenBank/DDBJ whole genome shotgun (WGS) entry which is preliminary data.</text>
</comment>
<dbReference type="Proteomes" id="UP000323732">
    <property type="component" value="Unassembled WGS sequence"/>
</dbReference>
<dbReference type="Pfam" id="PF01425">
    <property type="entry name" value="Amidase"/>
    <property type="match status" value="1"/>
</dbReference>
<dbReference type="InterPro" id="IPR036928">
    <property type="entry name" value="AS_sf"/>
</dbReference>
<dbReference type="AlphaFoldDB" id="A0A5D4SMH0"/>
<dbReference type="SUPFAM" id="SSF75304">
    <property type="entry name" value="Amidase signature (AS) enzymes"/>
    <property type="match status" value="1"/>
</dbReference>
<reference evidence="3 4" key="1">
    <citation type="submission" date="2019-08" db="EMBL/GenBank/DDBJ databases">
        <title>Bacillus genomes from the desert of Cuatro Cienegas, Coahuila.</title>
        <authorList>
            <person name="Olmedo-Alvarez G."/>
        </authorList>
    </citation>
    <scope>NUCLEOTIDE SEQUENCE [LARGE SCALE GENOMIC DNA]</scope>
    <source>
        <strain evidence="3 4">CH37_1T</strain>
    </source>
</reference>
<evidence type="ECO:0000259" key="2">
    <source>
        <dbReference type="Pfam" id="PF01425"/>
    </source>
</evidence>
<dbReference type="GO" id="GO:0003824">
    <property type="term" value="F:catalytic activity"/>
    <property type="evidence" value="ECO:0007669"/>
    <property type="project" value="InterPro"/>
</dbReference>
<dbReference type="EMBL" id="VTES01000003">
    <property type="protein sequence ID" value="TYS63921.1"/>
    <property type="molecule type" value="Genomic_DNA"/>
</dbReference>
<sequence length="117" mass="13311">MKRWDQLSIIETAELYRKTDLSPAEVVQDIFKRVKEMNEELNIFITLTEESALAAALKAERAFKRKEKQHILAGIPFSVKDLFDTSGVRTTCGSRILNSHIPRKTAPLIRLLDQSGL</sequence>
<gene>
    <name evidence="3" type="ORF">FZD47_10450</name>
</gene>
<comment type="similarity">
    <text evidence="1">Belongs to the amidase family.</text>
</comment>
<name>A0A5D4SMH0_9BACI</name>
<evidence type="ECO:0000313" key="3">
    <source>
        <dbReference type="EMBL" id="TYS63921.1"/>
    </source>
</evidence>
<evidence type="ECO:0000313" key="4">
    <source>
        <dbReference type="Proteomes" id="UP000323732"/>
    </source>
</evidence>
<proteinExistence type="inferred from homology"/>